<dbReference type="EMBL" id="FRAF01000019">
    <property type="protein sequence ID" value="SHK67226.1"/>
    <property type="molecule type" value="Genomic_DNA"/>
</dbReference>
<gene>
    <name evidence="3" type="ORF">SAMN05443507_11950</name>
</gene>
<proteinExistence type="predicted"/>
<organism evidence="3 4">
    <name type="scientific">Alicyclobacillus tolerans</name>
    <dbReference type="NCBI Taxonomy" id="90970"/>
    <lineage>
        <taxon>Bacteria</taxon>
        <taxon>Bacillati</taxon>
        <taxon>Bacillota</taxon>
        <taxon>Bacilli</taxon>
        <taxon>Bacillales</taxon>
        <taxon>Alicyclobacillaceae</taxon>
        <taxon>Alicyclobacillus</taxon>
    </lineage>
</organism>
<dbReference type="GO" id="GO:0006355">
    <property type="term" value="P:regulation of DNA-templated transcription"/>
    <property type="evidence" value="ECO:0007669"/>
    <property type="project" value="InterPro"/>
</dbReference>
<evidence type="ECO:0000313" key="3">
    <source>
        <dbReference type="EMBL" id="SHK67226.1"/>
    </source>
</evidence>
<accession>A0A1M6UDH4</accession>
<dbReference type="SUPFAM" id="SSF46955">
    <property type="entry name" value="Putative DNA-binding domain"/>
    <property type="match status" value="1"/>
</dbReference>
<keyword evidence="3" id="KW-0238">DNA-binding</keyword>
<dbReference type="GO" id="GO:0003677">
    <property type="term" value="F:DNA binding"/>
    <property type="evidence" value="ECO:0007669"/>
    <property type="project" value="UniProtKB-KW"/>
</dbReference>
<keyword evidence="1" id="KW-0175">Coiled coil</keyword>
<keyword evidence="4" id="KW-1185">Reference proteome</keyword>
<feature type="domain" description="HTH merR-type" evidence="2">
    <location>
        <begin position="10"/>
        <end position="81"/>
    </location>
</feature>
<dbReference type="Proteomes" id="UP000184016">
    <property type="component" value="Unassembled WGS sequence"/>
</dbReference>
<evidence type="ECO:0000313" key="4">
    <source>
        <dbReference type="Proteomes" id="UP000184016"/>
    </source>
</evidence>
<dbReference type="OrthoDB" id="9429461at2"/>
<dbReference type="InterPro" id="IPR009061">
    <property type="entry name" value="DNA-bd_dom_put_sf"/>
</dbReference>
<feature type="coiled-coil region" evidence="1">
    <location>
        <begin position="135"/>
        <end position="170"/>
    </location>
</feature>
<reference evidence="4" key="1">
    <citation type="submission" date="2016-11" db="EMBL/GenBank/DDBJ databases">
        <authorList>
            <person name="Varghese N."/>
            <person name="Submissions S."/>
        </authorList>
    </citation>
    <scope>NUCLEOTIDE SEQUENCE [LARGE SCALE GENOMIC DNA]</scope>
    <source>
        <strain evidence="4">USBA-503</strain>
    </source>
</reference>
<dbReference type="InterPro" id="IPR000551">
    <property type="entry name" value="MerR-type_HTH_dom"/>
</dbReference>
<dbReference type="AlphaFoldDB" id="A0A1M6UDH4"/>
<name>A0A1M6UDH4_9BACL</name>
<evidence type="ECO:0000256" key="1">
    <source>
        <dbReference type="SAM" id="Coils"/>
    </source>
</evidence>
<dbReference type="Gene3D" id="1.10.1660.10">
    <property type="match status" value="1"/>
</dbReference>
<evidence type="ECO:0000259" key="2">
    <source>
        <dbReference type="Pfam" id="PF13411"/>
    </source>
</evidence>
<protein>
    <submittedName>
        <fullName evidence="3">DNA-binding transcriptional regulator, MerR family</fullName>
    </submittedName>
</protein>
<dbReference type="Pfam" id="PF13411">
    <property type="entry name" value="MerR_1"/>
    <property type="match status" value="1"/>
</dbReference>
<sequence>MTHNDSYNQFSSSDIAEMMGLESVTVRKYAIALENAGYVFVRSKNNPTGHRKYSEQDAMIFQQLKTLRDNSGLSVEKAAEVVVAKHFNRLKTSESIALSNSEEKTLEFYRFEERYSDLLEKINTLPTILDEISTIRRENEEIKQLLTDRDKILMQTLRQMQENATEAERNEHKKGFLGFFRSRKN</sequence>
<dbReference type="RefSeq" id="WP_072874663.1">
    <property type="nucleotide sequence ID" value="NZ_FRAF01000019.1"/>
</dbReference>